<dbReference type="GO" id="GO:0004751">
    <property type="term" value="F:ribose-5-phosphate isomerase activity"/>
    <property type="evidence" value="ECO:0007669"/>
    <property type="project" value="TreeGrafter"/>
</dbReference>
<feature type="binding site" evidence="2">
    <location>
        <position position="144"/>
    </location>
    <ligand>
        <name>D-ribulose 5-phosphate</name>
        <dbReference type="ChEBI" id="CHEBI:58121"/>
    </ligand>
</feature>
<feature type="binding site" evidence="2">
    <location>
        <position position="114"/>
    </location>
    <ligand>
        <name>D-ribulose 5-phosphate</name>
        <dbReference type="ChEBI" id="CHEBI:58121"/>
    </ligand>
</feature>
<dbReference type="Gene3D" id="3.40.1400.10">
    <property type="entry name" value="Sugar-phosphate isomerase, RpiB/LacA/LacB"/>
    <property type="match status" value="1"/>
</dbReference>
<sequence length="152" mass="17107">MATKIYLGSDHNGFHLKEKIFAYLQKRGYDVEDVGDKELDPDDDFPQFAYAAAVKILGSEHNDARAILLCGSGQGMCMAANRIHGIRAAVAWDAQEAKLSRNDNDSNVLCLPARLLQDQDHQWQNVVDTWLNTDFAAAARYIRRNRQLDELA</sequence>
<dbReference type="PIRSF" id="PIRSF005384">
    <property type="entry name" value="RpiB_LacA_B"/>
    <property type="match status" value="1"/>
</dbReference>
<comment type="caution">
    <text evidence="3">The sequence shown here is derived from an EMBL/GenBank/DDBJ whole genome shotgun (WGS) entry which is preliminary data.</text>
</comment>
<feature type="binding site" evidence="2">
    <location>
        <begin position="10"/>
        <end position="11"/>
    </location>
    <ligand>
        <name>D-ribulose 5-phosphate</name>
        <dbReference type="ChEBI" id="CHEBI:58121"/>
    </ligand>
</feature>
<dbReference type="NCBIfam" id="TIGR00689">
    <property type="entry name" value="rpiB_lacA_lacB"/>
    <property type="match status" value="1"/>
</dbReference>
<dbReference type="AlphaFoldDB" id="A0A4Q0AGB1"/>
<dbReference type="SUPFAM" id="SSF89623">
    <property type="entry name" value="Ribose/Galactose isomerase RpiB/AlsB"/>
    <property type="match status" value="1"/>
</dbReference>
<dbReference type="Pfam" id="PF02502">
    <property type="entry name" value="LacAB_rpiB"/>
    <property type="match status" value="1"/>
</dbReference>
<dbReference type="GO" id="GO:0019316">
    <property type="term" value="P:D-allose catabolic process"/>
    <property type="evidence" value="ECO:0007669"/>
    <property type="project" value="TreeGrafter"/>
</dbReference>
<organism evidence="3 4">
    <name type="scientific">Candidatus Chaera renei</name>
    <dbReference type="NCBI Taxonomy" id="2506947"/>
    <lineage>
        <taxon>Bacteria</taxon>
        <taxon>Candidatus Saccharimonadota</taxon>
        <taxon>Candidatus Saccharimonadia</taxon>
        <taxon>Candidatus Saccharimonadales</taxon>
        <taxon>Candidatus Saccharimonadaceae</taxon>
        <taxon>Candidatus Chaera</taxon>
    </lineage>
</organism>
<protein>
    <submittedName>
        <fullName evidence="3">RpiB/LacA/LacB family sugar-phosphate isomerase</fullName>
    </submittedName>
</protein>
<feature type="binding site" evidence="2">
    <location>
        <position position="140"/>
    </location>
    <ligand>
        <name>D-ribulose 5-phosphate</name>
        <dbReference type="ChEBI" id="CHEBI:58121"/>
    </ligand>
</feature>
<dbReference type="Proteomes" id="UP000289269">
    <property type="component" value="Unassembled WGS sequence"/>
</dbReference>
<feature type="binding site" evidence="2">
    <location>
        <begin position="71"/>
        <end position="75"/>
    </location>
    <ligand>
        <name>D-ribulose 5-phosphate</name>
        <dbReference type="ChEBI" id="CHEBI:58121"/>
    </ligand>
</feature>
<feature type="binding site" evidence="2">
    <location>
        <position position="104"/>
    </location>
    <ligand>
        <name>D-ribulose 5-phosphate</name>
        <dbReference type="ChEBI" id="CHEBI:58121"/>
    </ligand>
</feature>
<name>A0A4Q0AGB1_9BACT</name>
<dbReference type="PANTHER" id="PTHR30345">
    <property type="entry name" value="RIBOSE-5-PHOSPHATE ISOMERASE B"/>
    <property type="match status" value="1"/>
</dbReference>
<accession>A0A4Q0AGB1</accession>
<evidence type="ECO:0000313" key="4">
    <source>
        <dbReference type="Proteomes" id="UP000289269"/>
    </source>
</evidence>
<evidence type="ECO:0000256" key="2">
    <source>
        <dbReference type="PIRSR" id="PIRSR005384-2"/>
    </source>
</evidence>
<dbReference type="GO" id="GO:0009052">
    <property type="term" value="P:pentose-phosphate shunt, non-oxidative branch"/>
    <property type="evidence" value="ECO:0007669"/>
    <property type="project" value="TreeGrafter"/>
</dbReference>
<dbReference type="InterPro" id="IPR003500">
    <property type="entry name" value="RpiB_LacA_LacB"/>
</dbReference>
<dbReference type="PANTHER" id="PTHR30345:SF0">
    <property type="entry name" value="DNA DAMAGE-REPAIR_TOLERATION PROTEIN DRT102"/>
    <property type="match status" value="1"/>
</dbReference>
<evidence type="ECO:0000313" key="3">
    <source>
        <dbReference type="EMBL" id="RWZ78094.1"/>
    </source>
</evidence>
<dbReference type="EMBL" id="SCKW01000035">
    <property type="protein sequence ID" value="RWZ78094.1"/>
    <property type="molecule type" value="Genomic_DNA"/>
</dbReference>
<evidence type="ECO:0000256" key="1">
    <source>
        <dbReference type="ARBA" id="ARBA00008754"/>
    </source>
</evidence>
<dbReference type="InterPro" id="IPR036569">
    <property type="entry name" value="RpiB_LacA_LacB_sf"/>
</dbReference>
<comment type="similarity">
    <text evidence="1">Belongs to the LacAB/RpiB family.</text>
</comment>
<keyword evidence="4" id="KW-1185">Reference proteome</keyword>
<dbReference type="NCBIfam" id="NF004051">
    <property type="entry name" value="PRK05571.1"/>
    <property type="match status" value="1"/>
</dbReference>
<proteinExistence type="inferred from homology"/>
<gene>
    <name evidence="3" type="ORF">EOT04_02990</name>
</gene>
<reference evidence="3" key="1">
    <citation type="submission" date="2019-01" db="EMBL/GenBank/DDBJ databases">
        <title>Genomic signatures and co-occurrence patterns of the ultra-small Saccharimodia (Patescibacteria phylum) suggest a symbiotic lifestyle.</title>
        <authorList>
            <person name="Lemos L."/>
            <person name="Medeiros J."/>
            <person name="Andreote F."/>
            <person name="Fernandes G."/>
            <person name="Varani A."/>
            <person name="Oliveira G."/>
            <person name="Pylro V."/>
        </authorList>
    </citation>
    <scope>NUCLEOTIDE SEQUENCE [LARGE SCALE GENOMIC DNA]</scope>
    <source>
        <strain evidence="3">AMD01</strain>
    </source>
</reference>
<keyword evidence="3" id="KW-0413">Isomerase</keyword>